<accession>A0ABN3TSV8</accession>
<dbReference type="EMBL" id="BAAASL010000011">
    <property type="protein sequence ID" value="GAA2718276.1"/>
    <property type="molecule type" value="Genomic_DNA"/>
</dbReference>
<dbReference type="Gene3D" id="3.60.15.10">
    <property type="entry name" value="Ribonuclease Z/Hydroxyacylglutathione hydrolase-like"/>
    <property type="match status" value="1"/>
</dbReference>
<comment type="similarity">
    <text evidence="2 6">Belongs to the PqqB family.</text>
</comment>
<sequence length="308" mass="32247">MRLRILGTAAGGGLPQWNCACPGCARARTAGHRARRTQECLAVSVSPRVWHLVNASPDLRTQILAAPGLTPPDGTRDTPLRGVLLTDGELDHTAGLLALREGAALDVYAPAAVAAALDEQFPLRTLLAPYGAARWHALDVPATGRRWTLDGGRLRVTAVPVGDKRPRYAAGPARPGPWVVAYRFDEPATGAAAVYAPSLAHWPDALDEAVAGADCLILDGTFFGEDEMGERTPVVGRAATARGMGHLPIGGPAGTLAHLRRHPGVRRLYTHLNNTNPVADPASPERALLAAAGVEVAEDGTEIVLSGA</sequence>
<comment type="caution">
    <text evidence="8">The sequence shown here is derived from an EMBL/GenBank/DDBJ whole genome shotgun (WGS) entry which is preliminary data.</text>
</comment>
<feature type="domain" description="Metallo-beta-lactamase" evidence="7">
    <location>
        <begin position="50"/>
        <end position="271"/>
    </location>
</feature>
<evidence type="ECO:0000256" key="3">
    <source>
        <dbReference type="ARBA" id="ARBA00015084"/>
    </source>
</evidence>
<dbReference type="SUPFAM" id="SSF56281">
    <property type="entry name" value="Metallo-hydrolase/oxidoreductase"/>
    <property type="match status" value="1"/>
</dbReference>
<comment type="pathway">
    <text evidence="1 6">Cofactor biosynthesis; pyrroloquinoline quinone biosynthesis.</text>
</comment>
<dbReference type="RefSeq" id="WP_344436109.1">
    <property type="nucleotide sequence ID" value="NZ_BAAASL010000011.1"/>
</dbReference>
<protein>
    <recommendedName>
        <fullName evidence="3 6">Coenzyme PQQ synthesis protein B</fullName>
    </recommendedName>
    <alternativeName>
        <fullName evidence="6">Pyrroloquinoline quinone biosynthesis protein B</fullName>
    </alternativeName>
</protein>
<name>A0ABN3TSV8_9ACTN</name>
<evidence type="ECO:0000313" key="9">
    <source>
        <dbReference type="Proteomes" id="UP001500886"/>
    </source>
</evidence>
<dbReference type="InterPro" id="IPR036866">
    <property type="entry name" value="RibonucZ/Hydroxyglut_hydro"/>
</dbReference>
<dbReference type="Pfam" id="PF12706">
    <property type="entry name" value="Lactamase_B_2"/>
    <property type="match status" value="1"/>
</dbReference>
<keyword evidence="9" id="KW-1185">Reference proteome</keyword>
<evidence type="ECO:0000256" key="2">
    <source>
        <dbReference type="ARBA" id="ARBA00008481"/>
    </source>
</evidence>
<dbReference type="Proteomes" id="UP001500886">
    <property type="component" value="Unassembled WGS sequence"/>
</dbReference>
<dbReference type="InterPro" id="IPR001279">
    <property type="entry name" value="Metallo-B-lactamas"/>
</dbReference>
<dbReference type="PANTHER" id="PTHR42663">
    <property type="entry name" value="HYDROLASE C777.06C-RELATED-RELATED"/>
    <property type="match status" value="1"/>
</dbReference>
<keyword evidence="5 6" id="KW-0884">PQQ biosynthesis</keyword>
<evidence type="ECO:0000259" key="7">
    <source>
        <dbReference type="Pfam" id="PF12706"/>
    </source>
</evidence>
<proteinExistence type="inferred from homology"/>
<organism evidence="8 9">
    <name type="scientific">Streptomyces luteosporeus</name>
    <dbReference type="NCBI Taxonomy" id="173856"/>
    <lineage>
        <taxon>Bacteria</taxon>
        <taxon>Bacillati</taxon>
        <taxon>Actinomycetota</taxon>
        <taxon>Actinomycetes</taxon>
        <taxon>Kitasatosporales</taxon>
        <taxon>Streptomycetaceae</taxon>
        <taxon>Streptomyces</taxon>
    </lineage>
</organism>
<evidence type="ECO:0000256" key="1">
    <source>
        <dbReference type="ARBA" id="ARBA00004886"/>
    </source>
</evidence>
<evidence type="ECO:0000256" key="6">
    <source>
        <dbReference type="HAMAP-Rule" id="MF_00653"/>
    </source>
</evidence>
<dbReference type="NCBIfam" id="TIGR02108">
    <property type="entry name" value="PQQ_syn_pqqB"/>
    <property type="match status" value="1"/>
</dbReference>
<evidence type="ECO:0000256" key="4">
    <source>
        <dbReference type="ARBA" id="ARBA00022448"/>
    </source>
</evidence>
<dbReference type="PANTHER" id="PTHR42663:SF7">
    <property type="entry name" value="COENZYME PQQ SYNTHESIS PROTEIN B"/>
    <property type="match status" value="1"/>
</dbReference>
<dbReference type="HAMAP" id="MF_00653">
    <property type="entry name" value="PQQ_syn_PqqB"/>
    <property type="match status" value="1"/>
</dbReference>
<keyword evidence="4 6" id="KW-0813">Transport</keyword>
<evidence type="ECO:0000256" key="5">
    <source>
        <dbReference type="ARBA" id="ARBA00022905"/>
    </source>
</evidence>
<comment type="function">
    <text evidence="6">May be involved in the transport of PQQ or its precursor to the periplasm.</text>
</comment>
<dbReference type="InterPro" id="IPR011842">
    <property type="entry name" value="PQQ_synth_PqqB"/>
</dbReference>
<reference evidence="8 9" key="1">
    <citation type="journal article" date="2019" name="Int. J. Syst. Evol. Microbiol.">
        <title>The Global Catalogue of Microorganisms (GCM) 10K type strain sequencing project: providing services to taxonomists for standard genome sequencing and annotation.</title>
        <authorList>
            <consortium name="The Broad Institute Genomics Platform"/>
            <consortium name="The Broad Institute Genome Sequencing Center for Infectious Disease"/>
            <person name="Wu L."/>
            <person name="Ma J."/>
        </authorList>
    </citation>
    <scope>NUCLEOTIDE SEQUENCE [LARGE SCALE GENOMIC DNA]</scope>
    <source>
        <strain evidence="8 9">JCM 4542</strain>
    </source>
</reference>
<evidence type="ECO:0000313" key="8">
    <source>
        <dbReference type="EMBL" id="GAA2718276.1"/>
    </source>
</evidence>
<gene>
    <name evidence="6 8" type="primary">pqqB</name>
    <name evidence="8" type="ORF">GCM10010315_33430</name>
</gene>